<comment type="caution">
    <text evidence="2">The sequence shown here is derived from an EMBL/GenBank/DDBJ whole genome shotgun (WGS) entry which is preliminary data.</text>
</comment>
<organism evidence="2 3">
    <name type="scientific">Trichosporon asahii var. asahii (strain ATCC 90039 / CBS 2479 / JCM 2466 / KCTC 7840 / NBRC 103889/ NCYC 2677 / UAMH 7654)</name>
    <name type="common">Yeast</name>
    <dbReference type="NCBI Taxonomy" id="1186058"/>
    <lineage>
        <taxon>Eukaryota</taxon>
        <taxon>Fungi</taxon>
        <taxon>Dikarya</taxon>
        <taxon>Basidiomycota</taxon>
        <taxon>Agaricomycotina</taxon>
        <taxon>Tremellomycetes</taxon>
        <taxon>Trichosporonales</taxon>
        <taxon>Trichosporonaceae</taxon>
        <taxon>Trichosporon</taxon>
    </lineage>
</organism>
<dbReference type="InterPro" id="IPR029071">
    <property type="entry name" value="Ubiquitin-like_domsf"/>
</dbReference>
<dbReference type="VEuPathDB" id="FungiDB:A1Q1_02535"/>
<dbReference type="HOGENOM" id="CLU_1994223_0_0_1"/>
<proteinExistence type="predicted"/>
<feature type="domain" description="Rad60/SUMO-like" evidence="1">
    <location>
        <begin position="91"/>
        <end position="118"/>
    </location>
</feature>
<accession>J5QPC0</accession>
<gene>
    <name evidence="2" type="ORF">A1Q1_02535</name>
</gene>
<dbReference type="GeneID" id="25986049"/>
<evidence type="ECO:0000313" key="2">
    <source>
        <dbReference type="EMBL" id="EJT48403.1"/>
    </source>
</evidence>
<name>J5QPC0_TRIAS</name>
<evidence type="ECO:0000313" key="3">
    <source>
        <dbReference type="Proteomes" id="UP000002748"/>
    </source>
</evidence>
<dbReference type="Proteomes" id="UP000002748">
    <property type="component" value="Unassembled WGS sequence"/>
</dbReference>
<dbReference type="SUPFAM" id="SSF54236">
    <property type="entry name" value="Ubiquitin-like"/>
    <property type="match status" value="1"/>
</dbReference>
<sequence>MHAVLSSATVPDVDKSGAIKKRFTTKSKTAKCIPIPEDVKPWVRDAKSWGHDGKKPGEKSCMVFVSPRIRFKSIKAYIAFRYYPQKGPGPLILMFDGKRLKDYECPEKYEMEDEDQIDCHYDPGE</sequence>
<dbReference type="CDD" id="cd01763">
    <property type="entry name" value="Ubl_SUMO_like"/>
    <property type="match status" value="1"/>
</dbReference>
<dbReference type="Gene3D" id="3.10.20.90">
    <property type="entry name" value="Phosphatidylinositol 3-kinase Catalytic Subunit, Chain A, domain 1"/>
    <property type="match status" value="1"/>
</dbReference>
<dbReference type="Pfam" id="PF11976">
    <property type="entry name" value="Rad60-SLD"/>
    <property type="match status" value="1"/>
</dbReference>
<protein>
    <recommendedName>
        <fullName evidence="1">Rad60/SUMO-like domain-containing protein</fullName>
    </recommendedName>
</protein>
<dbReference type="InterPro" id="IPR022617">
    <property type="entry name" value="Rad60/SUMO-like_dom"/>
</dbReference>
<dbReference type="AlphaFoldDB" id="J5QPC0"/>
<reference evidence="2 3" key="1">
    <citation type="journal article" date="2012" name="Eukaryot. Cell">
        <title>Draft genome sequence of CBS 2479, the standard type strain of Trichosporon asahii.</title>
        <authorList>
            <person name="Yang R.Y."/>
            <person name="Li H.T."/>
            <person name="Zhu H."/>
            <person name="Zhou G.P."/>
            <person name="Wang M."/>
            <person name="Wang L."/>
        </authorList>
    </citation>
    <scope>NUCLEOTIDE SEQUENCE [LARGE SCALE GENOMIC DNA]</scope>
    <source>
        <strain evidence="3">ATCC 90039 / CBS 2479 / JCM 2466 / KCTC 7840 / NCYC 2677 / UAMH 7654</strain>
    </source>
</reference>
<dbReference type="KEGG" id="tasa:A1Q1_02535"/>
<dbReference type="EMBL" id="ALBS01000204">
    <property type="protein sequence ID" value="EJT48403.1"/>
    <property type="molecule type" value="Genomic_DNA"/>
</dbReference>
<evidence type="ECO:0000259" key="1">
    <source>
        <dbReference type="Pfam" id="PF11976"/>
    </source>
</evidence>
<dbReference type="RefSeq" id="XP_014179272.1">
    <property type="nucleotide sequence ID" value="XM_014323797.1"/>
</dbReference>